<keyword evidence="3" id="KW-1185">Reference proteome</keyword>
<reference evidence="2 3" key="1">
    <citation type="submission" date="2009-07" db="EMBL/GenBank/DDBJ databases">
        <authorList>
            <person name="Madupu R."/>
            <person name="Sebastian Y."/>
            <person name="Durkin A.S."/>
            <person name="Torralba M."/>
            <person name="Methe B."/>
            <person name="Sutton G.G."/>
            <person name="Strausberg R.L."/>
            <person name="Nelson K.E."/>
        </authorList>
    </citation>
    <scope>NUCLEOTIDE SEQUENCE [LARGE SCALE GENOMIC DNA]</scope>
    <source>
        <strain evidence="2 3">RM3268</strain>
    </source>
</reference>
<accession>C8PHD6</accession>
<comment type="caution">
    <text evidence="2">The sequence shown here is derived from an EMBL/GenBank/DDBJ whole genome shotgun (WGS) entry which is preliminary data.</text>
</comment>
<dbReference type="AlphaFoldDB" id="C8PHD6"/>
<sequence>MKILITQRKIFHFCCCAAFFYKNFALLLWCCVFVVEFRDFLRRRIFSAKFLIIFAC</sequence>
<protein>
    <submittedName>
        <fullName evidence="2">Uncharacterized protein</fullName>
    </submittedName>
</protein>
<proteinExistence type="predicted"/>
<keyword evidence="1" id="KW-1133">Transmembrane helix</keyword>
<evidence type="ECO:0000313" key="2">
    <source>
        <dbReference type="EMBL" id="EEV17550.1"/>
    </source>
</evidence>
<gene>
    <name evidence="2" type="ORF">CAMGR0001_0380</name>
</gene>
<keyword evidence="1" id="KW-0812">Transmembrane</keyword>
<keyword evidence="1" id="KW-0472">Membrane</keyword>
<evidence type="ECO:0000313" key="3">
    <source>
        <dbReference type="Proteomes" id="UP000005709"/>
    </source>
</evidence>
<organism evidence="2 3">
    <name type="scientific">Campylobacter gracilis RM3268</name>
    <dbReference type="NCBI Taxonomy" id="553220"/>
    <lineage>
        <taxon>Bacteria</taxon>
        <taxon>Pseudomonadati</taxon>
        <taxon>Campylobacterota</taxon>
        <taxon>Epsilonproteobacteria</taxon>
        <taxon>Campylobacterales</taxon>
        <taxon>Campylobacteraceae</taxon>
        <taxon>Campylobacter</taxon>
    </lineage>
</organism>
<feature type="transmembrane region" description="Helical" evidence="1">
    <location>
        <begin position="12"/>
        <end position="35"/>
    </location>
</feature>
<evidence type="ECO:0000256" key="1">
    <source>
        <dbReference type="SAM" id="Phobius"/>
    </source>
</evidence>
<dbReference type="EMBL" id="ACYG01000024">
    <property type="protein sequence ID" value="EEV17550.1"/>
    <property type="molecule type" value="Genomic_DNA"/>
</dbReference>
<name>C8PHD6_9BACT</name>
<dbReference type="Proteomes" id="UP000005709">
    <property type="component" value="Unassembled WGS sequence"/>
</dbReference>